<feature type="transmembrane region" description="Helical" evidence="1">
    <location>
        <begin position="535"/>
        <end position="554"/>
    </location>
</feature>
<feature type="domain" description="Nose resistant-to-fluoxetine protein N-terminal" evidence="3">
    <location>
        <begin position="113"/>
        <end position="273"/>
    </location>
</feature>
<feature type="signal peptide" evidence="2">
    <location>
        <begin position="1"/>
        <end position="25"/>
    </location>
</feature>
<evidence type="ECO:0000256" key="1">
    <source>
        <dbReference type="SAM" id="Phobius"/>
    </source>
</evidence>
<dbReference type="EMBL" id="JAWZYT010002303">
    <property type="protein sequence ID" value="KAK4305264.1"/>
    <property type="molecule type" value="Genomic_DNA"/>
</dbReference>
<dbReference type="InterPro" id="IPR006621">
    <property type="entry name" value="Nose-resist-to-fluoxetine_N"/>
</dbReference>
<keyword evidence="2" id="KW-0732">Signal</keyword>
<keyword evidence="1" id="KW-1133">Transmembrane helix</keyword>
<feature type="transmembrane region" description="Helical" evidence="1">
    <location>
        <begin position="389"/>
        <end position="411"/>
    </location>
</feature>
<evidence type="ECO:0000313" key="4">
    <source>
        <dbReference type="EMBL" id="KAK4305264.1"/>
    </source>
</evidence>
<gene>
    <name evidence="4" type="ORF">Pmani_022824</name>
</gene>
<dbReference type="PANTHER" id="PTHR11161:SF0">
    <property type="entry name" value="O-ACYLTRANSFERASE LIKE PROTEIN"/>
    <property type="match status" value="1"/>
</dbReference>
<feature type="transmembrane region" description="Helical" evidence="1">
    <location>
        <begin position="497"/>
        <end position="523"/>
    </location>
</feature>
<dbReference type="InterPro" id="IPR002656">
    <property type="entry name" value="Acyl_transf_3_dom"/>
</dbReference>
<dbReference type="PANTHER" id="PTHR11161">
    <property type="entry name" value="O-ACYLTRANSFERASE"/>
    <property type="match status" value="1"/>
</dbReference>
<keyword evidence="1" id="KW-0812">Transmembrane</keyword>
<feature type="transmembrane region" description="Helical" evidence="1">
    <location>
        <begin position="281"/>
        <end position="304"/>
    </location>
</feature>
<name>A0AAE1PD58_9EUCA</name>
<accession>A0AAE1PD58</accession>
<dbReference type="SMART" id="SM00703">
    <property type="entry name" value="NRF"/>
    <property type="match status" value="1"/>
</dbReference>
<dbReference type="Pfam" id="PF01757">
    <property type="entry name" value="Acyl_transf_3"/>
    <property type="match status" value="1"/>
</dbReference>
<evidence type="ECO:0000259" key="3">
    <source>
        <dbReference type="SMART" id="SM00703"/>
    </source>
</evidence>
<keyword evidence="5" id="KW-1185">Reference proteome</keyword>
<feature type="chain" id="PRO_5042152274" description="Nose resistant-to-fluoxetine protein N-terminal domain-containing protein" evidence="2">
    <location>
        <begin position="26"/>
        <end position="695"/>
    </location>
</feature>
<feature type="transmembrane region" description="Helical" evidence="1">
    <location>
        <begin position="566"/>
        <end position="585"/>
    </location>
</feature>
<evidence type="ECO:0000256" key="2">
    <source>
        <dbReference type="SAM" id="SignalP"/>
    </source>
</evidence>
<evidence type="ECO:0000313" key="5">
    <source>
        <dbReference type="Proteomes" id="UP001292094"/>
    </source>
</evidence>
<proteinExistence type="predicted"/>
<keyword evidence="1" id="KW-0472">Membrane</keyword>
<dbReference type="AlphaFoldDB" id="A0AAE1PD58"/>
<sequence length="695" mass="78485">MEVWRAVIIVVVVVGSSVTVTVTTAAETETLNGTTLWTDSEAFKVEMENWFNGSPKWMLKNLPLEMLDGDGDGGGGDGDSDDGDDDSLRIPSLEWRDVQGAYLPSTDSNIVYNQQCRQDVDTFLTIMENPELALLIKDVFWLLFMPDSWGKLPDGILYGNIRPWGVMEECTIINVDNNISLPFGNNISFESSFQGRYCLVTWYQGQQEDEEQFPIPNTKHLTRLGLGMGVLPYVSYGTCMPSTCTAEDLQVSIEALRGNDSDLQVDCYVKDEEKTLYTWDIVFTVFLAVLGTLLFLASVVDISINHFDKQHFRKGPIRFVLVFSAYNNLRKIFHHNTKEGPEMISCLHGIRVLSMCWIVWGHTYAFMANISMNWMHIPKLTDDLLEQTIAGAVFGVDTFFFMSGLLVTYGLLKQFAKTKRINWIMYYVHRFIRLTPPILVTAAFMATLSRYTQVGPLSKQIERTAIQNCRSYWWIDVFYISNFMGLGKGVGLPWMGVVTLLSVMIPMIITGVNSLGTSAIAFAPVPEIDTYTAPWYRASAYLVGMWGGLLLHHFRDRELKLKVWQGVLGWVLATTVGMLLVYGMVDYNTLADPDPIPQGVSIAFDGFSRGSWALVVLWVVLACHKGYGGPINAFLAHPCWQPISRLTYCIFLTSIPIQNLYLGTQYILIYMNHLNEVGEADLSFIFFMSKHQENF</sequence>
<dbReference type="GO" id="GO:0016747">
    <property type="term" value="F:acyltransferase activity, transferring groups other than amino-acyl groups"/>
    <property type="evidence" value="ECO:0007669"/>
    <property type="project" value="InterPro"/>
</dbReference>
<reference evidence="4" key="1">
    <citation type="submission" date="2023-11" db="EMBL/GenBank/DDBJ databases">
        <title>Genome assemblies of two species of porcelain crab, Petrolisthes cinctipes and Petrolisthes manimaculis (Anomura: Porcellanidae).</title>
        <authorList>
            <person name="Angst P."/>
        </authorList>
    </citation>
    <scope>NUCLEOTIDE SEQUENCE</scope>
    <source>
        <strain evidence="4">PB745_02</strain>
        <tissue evidence="4">Gill</tissue>
    </source>
</reference>
<organism evidence="4 5">
    <name type="scientific">Petrolisthes manimaculis</name>
    <dbReference type="NCBI Taxonomy" id="1843537"/>
    <lineage>
        <taxon>Eukaryota</taxon>
        <taxon>Metazoa</taxon>
        <taxon>Ecdysozoa</taxon>
        <taxon>Arthropoda</taxon>
        <taxon>Crustacea</taxon>
        <taxon>Multicrustacea</taxon>
        <taxon>Malacostraca</taxon>
        <taxon>Eumalacostraca</taxon>
        <taxon>Eucarida</taxon>
        <taxon>Decapoda</taxon>
        <taxon>Pleocyemata</taxon>
        <taxon>Anomura</taxon>
        <taxon>Galatheoidea</taxon>
        <taxon>Porcellanidae</taxon>
        <taxon>Petrolisthes</taxon>
    </lineage>
</organism>
<feature type="transmembrane region" description="Helical" evidence="1">
    <location>
        <begin position="352"/>
        <end position="377"/>
    </location>
</feature>
<dbReference type="Proteomes" id="UP001292094">
    <property type="component" value="Unassembled WGS sequence"/>
</dbReference>
<comment type="caution">
    <text evidence="4">The sequence shown here is derived from an EMBL/GenBank/DDBJ whole genome shotgun (WGS) entry which is preliminary data.</text>
</comment>
<dbReference type="InterPro" id="IPR052728">
    <property type="entry name" value="O2_lipid_transport_reg"/>
</dbReference>
<protein>
    <recommendedName>
        <fullName evidence="3">Nose resistant-to-fluoxetine protein N-terminal domain-containing protein</fullName>
    </recommendedName>
</protein>
<dbReference type="Pfam" id="PF20146">
    <property type="entry name" value="NRF"/>
    <property type="match status" value="1"/>
</dbReference>